<reference evidence="2 3" key="1">
    <citation type="journal article" date="2012" name="Science">
        <title>The Paleozoic origin of enzymatic lignin decomposition reconstructed from 31 fungal genomes.</title>
        <authorList>
            <person name="Floudas D."/>
            <person name="Binder M."/>
            <person name="Riley R."/>
            <person name="Barry K."/>
            <person name="Blanchette R.A."/>
            <person name="Henrissat B."/>
            <person name="Martinez A.T."/>
            <person name="Otillar R."/>
            <person name="Spatafora J.W."/>
            <person name="Yadav J.S."/>
            <person name="Aerts A."/>
            <person name="Benoit I."/>
            <person name="Boyd A."/>
            <person name="Carlson A."/>
            <person name="Copeland A."/>
            <person name="Coutinho P.M."/>
            <person name="de Vries R.P."/>
            <person name="Ferreira P."/>
            <person name="Findley K."/>
            <person name="Foster B."/>
            <person name="Gaskell J."/>
            <person name="Glotzer D."/>
            <person name="Gorecki P."/>
            <person name="Heitman J."/>
            <person name="Hesse C."/>
            <person name="Hori C."/>
            <person name="Igarashi K."/>
            <person name="Jurgens J.A."/>
            <person name="Kallen N."/>
            <person name="Kersten P."/>
            <person name="Kohler A."/>
            <person name="Kuees U."/>
            <person name="Kumar T.K.A."/>
            <person name="Kuo A."/>
            <person name="LaButti K."/>
            <person name="Larrondo L.F."/>
            <person name="Lindquist E."/>
            <person name="Ling A."/>
            <person name="Lombard V."/>
            <person name="Lucas S."/>
            <person name="Lundell T."/>
            <person name="Martin R."/>
            <person name="McLaughlin D.J."/>
            <person name="Morgenstern I."/>
            <person name="Morin E."/>
            <person name="Murat C."/>
            <person name="Nagy L.G."/>
            <person name="Nolan M."/>
            <person name="Ohm R.A."/>
            <person name="Patyshakuliyeva A."/>
            <person name="Rokas A."/>
            <person name="Ruiz-Duenas F.J."/>
            <person name="Sabat G."/>
            <person name="Salamov A."/>
            <person name="Samejima M."/>
            <person name="Schmutz J."/>
            <person name="Slot J.C."/>
            <person name="St John F."/>
            <person name="Stenlid J."/>
            <person name="Sun H."/>
            <person name="Sun S."/>
            <person name="Syed K."/>
            <person name="Tsang A."/>
            <person name="Wiebenga A."/>
            <person name="Young D."/>
            <person name="Pisabarro A."/>
            <person name="Eastwood D.C."/>
            <person name="Martin F."/>
            <person name="Cullen D."/>
            <person name="Grigoriev I.V."/>
            <person name="Hibbett D.S."/>
        </authorList>
    </citation>
    <scope>NUCLEOTIDE SEQUENCE [LARGE SCALE GENOMIC DNA]</scope>
    <source>
        <strain evidence="2 3">MD-104</strain>
    </source>
</reference>
<feature type="region of interest" description="Disordered" evidence="1">
    <location>
        <begin position="42"/>
        <end position="61"/>
    </location>
</feature>
<accession>A0A2H3JKR7</accession>
<keyword evidence="3" id="KW-1185">Reference proteome</keyword>
<organism evidence="2 3">
    <name type="scientific">Wolfiporia cocos (strain MD-104)</name>
    <name type="common">Brown rot fungus</name>
    <dbReference type="NCBI Taxonomy" id="742152"/>
    <lineage>
        <taxon>Eukaryota</taxon>
        <taxon>Fungi</taxon>
        <taxon>Dikarya</taxon>
        <taxon>Basidiomycota</taxon>
        <taxon>Agaricomycotina</taxon>
        <taxon>Agaricomycetes</taxon>
        <taxon>Polyporales</taxon>
        <taxon>Phaeolaceae</taxon>
        <taxon>Wolfiporia</taxon>
    </lineage>
</organism>
<dbReference type="AlphaFoldDB" id="A0A2H3JKR7"/>
<sequence>MATTAQKFDRECTSTSAFPGKTCLPVPVNMLSVIAFRSGHQSMQGHGRSVSTSMNVPYSSS</sequence>
<protein>
    <submittedName>
        <fullName evidence="2">Uncharacterized protein</fullName>
    </submittedName>
</protein>
<evidence type="ECO:0000256" key="1">
    <source>
        <dbReference type="SAM" id="MobiDB-lite"/>
    </source>
</evidence>
<name>A0A2H3JKR7_WOLCO</name>
<dbReference type="Proteomes" id="UP000218811">
    <property type="component" value="Unassembled WGS sequence"/>
</dbReference>
<gene>
    <name evidence="2" type="ORF">WOLCODRAFT_29534</name>
</gene>
<dbReference type="EMBL" id="KB467987">
    <property type="protein sequence ID" value="PCH39389.1"/>
    <property type="molecule type" value="Genomic_DNA"/>
</dbReference>
<proteinExistence type="predicted"/>
<evidence type="ECO:0000313" key="3">
    <source>
        <dbReference type="Proteomes" id="UP000218811"/>
    </source>
</evidence>
<evidence type="ECO:0000313" key="2">
    <source>
        <dbReference type="EMBL" id="PCH39389.1"/>
    </source>
</evidence>